<reference evidence="1" key="1">
    <citation type="submission" date="2016-01" db="EMBL/GenBank/DDBJ databases">
        <authorList>
            <person name="Peeters Charlotte."/>
        </authorList>
    </citation>
    <scope>NUCLEOTIDE SEQUENCE</scope>
    <source>
        <strain evidence="1">LMG 22936</strain>
    </source>
</reference>
<gene>
    <name evidence="1" type="ORF">AWB66_01468</name>
</gene>
<comment type="caution">
    <text evidence="1">The sequence shown here is derived from an EMBL/GenBank/DDBJ whole genome shotgun (WGS) entry which is preliminary data.</text>
</comment>
<keyword evidence="2" id="KW-1185">Reference proteome</keyword>
<evidence type="ECO:0000313" key="2">
    <source>
        <dbReference type="Proteomes" id="UP000054717"/>
    </source>
</evidence>
<protein>
    <submittedName>
        <fullName evidence="1">Uncharacterized protein</fullName>
    </submittedName>
</protein>
<name>A0A158G1S1_9BURK</name>
<dbReference type="AlphaFoldDB" id="A0A158G1S1"/>
<organism evidence="1 2">
    <name type="scientific">Caballeronia telluris</name>
    <dbReference type="NCBI Taxonomy" id="326475"/>
    <lineage>
        <taxon>Bacteria</taxon>
        <taxon>Pseudomonadati</taxon>
        <taxon>Pseudomonadota</taxon>
        <taxon>Betaproteobacteria</taxon>
        <taxon>Burkholderiales</taxon>
        <taxon>Burkholderiaceae</taxon>
        <taxon>Caballeronia</taxon>
    </lineage>
</organism>
<proteinExistence type="predicted"/>
<dbReference type="EMBL" id="FCNZ02000004">
    <property type="protein sequence ID" value="SAL25579.1"/>
    <property type="molecule type" value="Genomic_DNA"/>
</dbReference>
<dbReference type="RefSeq" id="WP_087629614.1">
    <property type="nucleotide sequence ID" value="NZ_FCNZ02000004.1"/>
</dbReference>
<sequence length="306" mass="28208">MATNDFLPFAVGGSANVLSQSAYAALSAITNGYSSGVAQSAALNKTWRQSSIMAAVLAQFISDQTGANSADDGTTATLLANLKKSMPGRLLGIQVFTASSAYTPGTYNGITATKARVRAIGAGGAGGGAAASGASTVSIGAGGCAGAYGELLVTSGLSSQTVTIGAGGTGVSGGSTGNAGGSTSFGALMVCGGGPGGVSSGAAAAAPIIATPGTGSPAAVTGSGTLIVVGRGALGGMGLAINASAAFISGQGANSQWGQGGQQSISAGLGANGPGAGGSGALSALSGAAAAGGPGGNGYLIVEEYA</sequence>
<dbReference type="Proteomes" id="UP000054717">
    <property type="component" value="Unassembled WGS sequence"/>
</dbReference>
<accession>A0A158G1S1</accession>
<dbReference type="STRING" id="326475.AWB66_01468"/>
<evidence type="ECO:0000313" key="1">
    <source>
        <dbReference type="EMBL" id="SAL25579.1"/>
    </source>
</evidence>